<accession>A0A919IQM6</accession>
<dbReference type="Proteomes" id="UP000619479">
    <property type="component" value="Unassembled WGS sequence"/>
</dbReference>
<organism evidence="1 2">
    <name type="scientific">Actinoplanes cyaneus</name>
    <dbReference type="NCBI Taxonomy" id="52696"/>
    <lineage>
        <taxon>Bacteria</taxon>
        <taxon>Bacillati</taxon>
        <taxon>Actinomycetota</taxon>
        <taxon>Actinomycetes</taxon>
        <taxon>Micromonosporales</taxon>
        <taxon>Micromonosporaceae</taxon>
        <taxon>Actinoplanes</taxon>
    </lineage>
</organism>
<sequence length="95" mass="10538">METVADLSYLATSIGVEIRNDLVTQSSQTLAEWSGHRDSSAKHTVSDNVRKAAVGVTQRGPFSHGKQVRFFVRSTDYGCRCRLGDPVFVPEKEDH</sequence>
<dbReference type="AlphaFoldDB" id="A0A919IQM6"/>
<dbReference type="EMBL" id="BOMH01000074">
    <property type="protein sequence ID" value="GID70425.1"/>
    <property type="molecule type" value="Genomic_DNA"/>
</dbReference>
<keyword evidence="2" id="KW-1185">Reference proteome</keyword>
<gene>
    <name evidence="1" type="ORF">Acy02nite_83060</name>
</gene>
<protein>
    <submittedName>
        <fullName evidence="1">Uncharacterized protein</fullName>
    </submittedName>
</protein>
<evidence type="ECO:0000313" key="1">
    <source>
        <dbReference type="EMBL" id="GID70425.1"/>
    </source>
</evidence>
<comment type="caution">
    <text evidence="1">The sequence shown here is derived from an EMBL/GenBank/DDBJ whole genome shotgun (WGS) entry which is preliminary data.</text>
</comment>
<name>A0A919IQM6_9ACTN</name>
<reference evidence="1" key="1">
    <citation type="submission" date="2021-01" db="EMBL/GenBank/DDBJ databases">
        <title>Whole genome shotgun sequence of Actinoplanes cyaneus NBRC 14990.</title>
        <authorList>
            <person name="Komaki H."/>
            <person name="Tamura T."/>
        </authorList>
    </citation>
    <scope>NUCLEOTIDE SEQUENCE</scope>
    <source>
        <strain evidence="1">NBRC 14990</strain>
    </source>
</reference>
<proteinExistence type="predicted"/>
<evidence type="ECO:0000313" key="2">
    <source>
        <dbReference type="Proteomes" id="UP000619479"/>
    </source>
</evidence>